<organism evidence="12 13">
    <name type="scientific">Sediminimonas qiaohouensis</name>
    <dbReference type="NCBI Taxonomy" id="552061"/>
    <lineage>
        <taxon>Bacteria</taxon>
        <taxon>Pseudomonadati</taxon>
        <taxon>Pseudomonadota</taxon>
        <taxon>Alphaproteobacteria</taxon>
        <taxon>Rhodobacterales</taxon>
        <taxon>Roseobacteraceae</taxon>
        <taxon>Sediminimonas</taxon>
    </lineage>
</organism>
<dbReference type="Pfam" id="PF00571">
    <property type="entry name" value="CBS"/>
    <property type="match status" value="1"/>
</dbReference>
<name>A0A7C9L6Q0_9RHOB</name>
<proteinExistence type="predicted"/>
<keyword evidence="8" id="KW-0868">Chloride</keyword>
<dbReference type="InterPro" id="IPR014743">
    <property type="entry name" value="Cl-channel_core"/>
</dbReference>
<dbReference type="Pfam" id="PF00654">
    <property type="entry name" value="Voltage_CLC"/>
    <property type="match status" value="1"/>
</dbReference>
<evidence type="ECO:0000256" key="2">
    <source>
        <dbReference type="ARBA" id="ARBA00022448"/>
    </source>
</evidence>
<dbReference type="Proteomes" id="UP000483078">
    <property type="component" value="Unassembled WGS sequence"/>
</dbReference>
<dbReference type="RefSeq" id="WP_273248575.1">
    <property type="nucleotide sequence ID" value="NZ_VENJ01000006.1"/>
</dbReference>
<dbReference type="AlphaFoldDB" id="A0A7C9L6Q0"/>
<keyword evidence="4 10" id="KW-1133">Transmembrane helix</keyword>
<dbReference type="PANTHER" id="PTHR43427:SF6">
    <property type="entry name" value="CHLORIDE CHANNEL PROTEIN CLC-E"/>
    <property type="match status" value="1"/>
</dbReference>
<dbReference type="GO" id="GO:0005254">
    <property type="term" value="F:chloride channel activity"/>
    <property type="evidence" value="ECO:0007669"/>
    <property type="project" value="UniProtKB-KW"/>
</dbReference>
<dbReference type="PANTHER" id="PTHR43427">
    <property type="entry name" value="CHLORIDE CHANNEL PROTEIN CLC-E"/>
    <property type="match status" value="1"/>
</dbReference>
<evidence type="ECO:0000256" key="7">
    <source>
        <dbReference type="ARBA" id="ARBA00023173"/>
    </source>
</evidence>
<feature type="transmembrane region" description="Helical" evidence="10">
    <location>
        <begin position="60"/>
        <end position="82"/>
    </location>
</feature>
<evidence type="ECO:0000256" key="5">
    <source>
        <dbReference type="ARBA" id="ARBA00023065"/>
    </source>
</evidence>
<feature type="transmembrane region" description="Helical" evidence="10">
    <location>
        <begin position="198"/>
        <end position="217"/>
    </location>
</feature>
<dbReference type="GO" id="GO:0034707">
    <property type="term" value="C:chloride channel complex"/>
    <property type="evidence" value="ECO:0007669"/>
    <property type="project" value="UniProtKB-KW"/>
</dbReference>
<evidence type="ECO:0000256" key="4">
    <source>
        <dbReference type="ARBA" id="ARBA00022989"/>
    </source>
</evidence>
<evidence type="ECO:0000313" key="13">
    <source>
        <dbReference type="Proteomes" id="UP000483078"/>
    </source>
</evidence>
<comment type="caution">
    <text evidence="12">The sequence shown here is derived from an EMBL/GenBank/DDBJ whole genome shotgun (WGS) entry which is preliminary data.</text>
</comment>
<dbReference type="CDD" id="cd00400">
    <property type="entry name" value="Voltage_gated_ClC"/>
    <property type="match status" value="1"/>
</dbReference>
<reference evidence="12 13" key="1">
    <citation type="submission" date="2019-06" db="EMBL/GenBank/DDBJ databases">
        <title>Enrichment of Autotrophic Halophilic Microorganisms from Red Sea Brine Pool Using Microbial Electrosynthesis System.</title>
        <authorList>
            <person name="Alqahtani M.F."/>
            <person name="Bajracharya S."/>
            <person name="Katuri K.P."/>
            <person name="Ali M."/>
            <person name="Saikaly P.E."/>
        </authorList>
    </citation>
    <scope>NUCLEOTIDE SEQUENCE [LARGE SCALE GENOMIC DNA]</scope>
    <source>
        <strain evidence="12">MES6</strain>
    </source>
</reference>
<dbReference type="PRINTS" id="PR00762">
    <property type="entry name" value="CLCHANNEL"/>
</dbReference>
<evidence type="ECO:0000256" key="3">
    <source>
        <dbReference type="ARBA" id="ARBA00022692"/>
    </source>
</evidence>
<feature type="transmembrane region" description="Helical" evidence="10">
    <location>
        <begin position="159"/>
        <end position="186"/>
    </location>
</feature>
<sequence length="577" mass="59411">MSKAAHSAARHPASRMLILTGTALVIGAAASLAAIALVELVSALNTWLLVAPKARVQWEQIHWLVVTATLLVPTVGGLLVGLGHRYLSPAGRPLGPPDVIRAVQFHTALPDGRSGLISTATAALSLGAGASVGQYGPMVYLGALIGGAARRLKWGVPNLAEIAISCGVAAAISTAFNAPIAGLVFAHEVVLRHYATQAFAPVTVASATGYVIANVVFDRPALFLVDFAGVAHGYEFALFAVLGLLVALAAVGFMRLLLWAGPACARVIRRAELRPAAAGLVLGVTALALPDVLGIGTEVLRFATIEGAFGQGELVILIAAKIALTALCIGAGFSGGVFSPALLIGSLTGALFWMLVSGTGGVATSGVAVYAIGGMMAFASAVIGAPLTCILIVFELTRNYDVTITAMVAVVFSNLVSHRLFGRSLFDVQLAGRGFDFSLGRDRARLAALRVVDLASEEAVTANADEAPGAVAARLERRDWRQAFVTDGAGRLVGVFTPAAGEGVATVGAAARPASLVFHEDTDVASAMAQLRDFVGDAVPVTERNSGRYLGAVAEAAVVSAWVDQSERLREEENASL</sequence>
<evidence type="ECO:0000259" key="11">
    <source>
        <dbReference type="Pfam" id="PF00571"/>
    </source>
</evidence>
<keyword evidence="5" id="KW-0406">Ion transport</keyword>
<evidence type="ECO:0000256" key="6">
    <source>
        <dbReference type="ARBA" id="ARBA00023136"/>
    </source>
</evidence>
<evidence type="ECO:0000256" key="1">
    <source>
        <dbReference type="ARBA" id="ARBA00004141"/>
    </source>
</evidence>
<dbReference type="Gene3D" id="1.10.3080.10">
    <property type="entry name" value="Clc chloride channel"/>
    <property type="match status" value="1"/>
</dbReference>
<dbReference type="SUPFAM" id="SSF54631">
    <property type="entry name" value="CBS-domain pair"/>
    <property type="match status" value="1"/>
</dbReference>
<keyword evidence="3 10" id="KW-0812">Transmembrane</keyword>
<comment type="subcellular location">
    <subcellularLocation>
        <location evidence="1">Membrane</location>
        <topology evidence="1">Multi-pass membrane protein</topology>
    </subcellularLocation>
</comment>
<dbReference type="InterPro" id="IPR000644">
    <property type="entry name" value="CBS_dom"/>
</dbReference>
<keyword evidence="6 10" id="KW-0472">Membrane</keyword>
<accession>A0A7C9L6Q0</accession>
<evidence type="ECO:0000256" key="10">
    <source>
        <dbReference type="SAM" id="Phobius"/>
    </source>
</evidence>
<dbReference type="InterPro" id="IPR046342">
    <property type="entry name" value="CBS_dom_sf"/>
</dbReference>
<dbReference type="EMBL" id="VENJ01000006">
    <property type="protein sequence ID" value="MTJ03993.1"/>
    <property type="molecule type" value="Genomic_DNA"/>
</dbReference>
<dbReference type="InterPro" id="IPR050368">
    <property type="entry name" value="ClC-type_chloride_channel"/>
</dbReference>
<evidence type="ECO:0000256" key="9">
    <source>
        <dbReference type="ARBA" id="ARBA00023303"/>
    </source>
</evidence>
<gene>
    <name evidence="12" type="ORF">FH759_04760</name>
</gene>
<protein>
    <submittedName>
        <fullName evidence="12">Chloride channel protein</fullName>
    </submittedName>
</protein>
<feature type="transmembrane region" description="Helical" evidence="10">
    <location>
        <begin position="368"/>
        <end position="394"/>
    </location>
</feature>
<feature type="domain" description="CBS" evidence="11">
    <location>
        <begin position="453"/>
        <end position="497"/>
    </location>
</feature>
<dbReference type="Gene3D" id="3.10.580.10">
    <property type="entry name" value="CBS-domain"/>
    <property type="match status" value="1"/>
</dbReference>
<feature type="transmembrane region" description="Helical" evidence="10">
    <location>
        <begin position="238"/>
        <end position="261"/>
    </location>
</feature>
<feature type="transmembrane region" description="Helical" evidence="10">
    <location>
        <begin position="273"/>
        <end position="293"/>
    </location>
</feature>
<dbReference type="InterPro" id="IPR001807">
    <property type="entry name" value="ClC"/>
</dbReference>
<evidence type="ECO:0000256" key="8">
    <source>
        <dbReference type="ARBA" id="ARBA00023214"/>
    </source>
</evidence>
<dbReference type="SUPFAM" id="SSF81340">
    <property type="entry name" value="Clc chloride channel"/>
    <property type="match status" value="1"/>
</dbReference>
<evidence type="ECO:0000313" key="12">
    <source>
        <dbReference type="EMBL" id="MTJ03993.1"/>
    </source>
</evidence>
<keyword evidence="7" id="KW-0869">Chloride channel</keyword>
<keyword evidence="9" id="KW-0407">Ion channel</keyword>
<keyword evidence="2" id="KW-0813">Transport</keyword>
<feature type="transmembrane region" description="Helical" evidence="10">
    <location>
        <begin position="314"/>
        <end position="332"/>
    </location>
</feature>
<feature type="transmembrane region" description="Helical" evidence="10">
    <location>
        <begin position="338"/>
        <end position="356"/>
    </location>
</feature>